<comment type="caution">
    <text evidence="4">The sequence shown here is derived from an EMBL/GenBank/DDBJ whole genome shotgun (WGS) entry which is preliminary data.</text>
</comment>
<dbReference type="Pfam" id="PF05170">
    <property type="entry name" value="AsmA"/>
    <property type="match status" value="1"/>
</dbReference>
<name>A0A9D9H650_9BACT</name>
<keyword evidence="2" id="KW-0472">Membrane</keyword>
<sequence>MNKRVIRSLKILGTAIGIIIIAMLLLPLALKDKIGEIVKTEANNMLNAKVDFTSFDIGLFRHFPNASLSLSELSVSGIEDFEGDTLVSAKNIDIVVNLMSLFGDDGYEVTRIIIDNPAITAIQLANGKANWDIMKSDSTETETDTATTGSSFKLQLKNFSINEANLTYIDSLTNTSLSAEDVNISLSGNMSAKSTDMNLDAEIESVSAKIDNIEYLKEVSLKADINANADFENNKYTLQNNSITINAITLSIDGWAQLLDDGSTRMDINLNSSEINFKDILSLIPAIYSNSFDDLTATGELKLDAYAKGYMKGDTLPEFNAVLSVKNGKMSYKGLPKSIDAINIDATVNHPQGVADLTDLKADMGFSLANNPFNINLSVATPVSDPAFDLLLKGFIDLGIVKDAYPLGDNVKLNGKLTADLHFAGHMSDIEHERYERITGKGYLNITDMLYTSPSLPDINVNELALTVSSKALALNTLDAKVGKSDISANGSVSRYIPYLLNGGTLYGTLNISSSMLDLNELIAENTDSEAESEVAVENAASDTVSASGAIEIPKNLNLSLKSSFKEVLFQKIIIENLNGNISVKDGTLSMNSLRFGAFGGNVSANGSYSTAKDITKPEAALSLNVSKGDFKTTFEQLDMVRQLVPIFEKTGGTYSLDMKLLTTLDAEMNPDLNTLTASGVIQSNEINLGNIEVFNLLADKLNSNALKNISAVNVKIQFEIENGRVITSPFDLKVGGATLTLSGSTGLDQTIDYKTTIKLPEGSSVSEYVGSVSGNITGTFTKPVISLDMKSLAKEALKTTVSTQIEKLTGKNNEEQIAALREEADKAAEKLVEVARTEGQKLVDKASNPIAKIAAQAAAKKLEEEAQKQADALRAKAEEEIKKLEAATAE</sequence>
<reference evidence="4" key="1">
    <citation type="submission" date="2020-10" db="EMBL/GenBank/DDBJ databases">
        <authorList>
            <person name="Gilroy R."/>
        </authorList>
    </citation>
    <scope>NUCLEOTIDE SEQUENCE</scope>
    <source>
        <strain evidence="4">G3-4614</strain>
    </source>
</reference>
<dbReference type="AlphaFoldDB" id="A0A9D9H650"/>
<evidence type="ECO:0000313" key="4">
    <source>
        <dbReference type="EMBL" id="MBO8437284.1"/>
    </source>
</evidence>
<reference evidence="4" key="2">
    <citation type="journal article" date="2021" name="PeerJ">
        <title>Extensive microbial diversity within the chicken gut microbiome revealed by metagenomics and culture.</title>
        <authorList>
            <person name="Gilroy R."/>
            <person name="Ravi A."/>
            <person name="Getino M."/>
            <person name="Pursley I."/>
            <person name="Horton D.L."/>
            <person name="Alikhan N.F."/>
            <person name="Baker D."/>
            <person name="Gharbi K."/>
            <person name="Hall N."/>
            <person name="Watson M."/>
            <person name="Adriaenssens E.M."/>
            <person name="Foster-Nyarko E."/>
            <person name="Jarju S."/>
            <person name="Secka A."/>
            <person name="Antonio M."/>
            <person name="Oren A."/>
            <person name="Chaudhuri R.R."/>
            <person name="La Ragione R."/>
            <person name="Hildebrand F."/>
            <person name="Pallen M.J."/>
        </authorList>
    </citation>
    <scope>NUCLEOTIDE SEQUENCE</scope>
    <source>
        <strain evidence="4">G3-4614</strain>
    </source>
</reference>
<evidence type="ECO:0000313" key="5">
    <source>
        <dbReference type="Proteomes" id="UP000823636"/>
    </source>
</evidence>
<keyword evidence="1" id="KW-0175">Coiled coil</keyword>
<dbReference type="PANTHER" id="PTHR30441:SF8">
    <property type="entry name" value="DUF748 DOMAIN-CONTAINING PROTEIN"/>
    <property type="match status" value="1"/>
</dbReference>
<evidence type="ECO:0000259" key="3">
    <source>
        <dbReference type="Pfam" id="PF05170"/>
    </source>
</evidence>
<organism evidence="4 5">
    <name type="scientific">Candidatus Caccoplasma merdipullorum</name>
    <dbReference type="NCBI Taxonomy" id="2840718"/>
    <lineage>
        <taxon>Bacteria</taxon>
        <taxon>Pseudomonadati</taxon>
        <taxon>Bacteroidota</taxon>
        <taxon>Bacteroidia</taxon>
        <taxon>Bacteroidales</taxon>
        <taxon>Bacteroidaceae</taxon>
        <taxon>Bacteroidaceae incertae sedis</taxon>
        <taxon>Candidatus Caccoplasma</taxon>
    </lineage>
</organism>
<feature type="transmembrane region" description="Helical" evidence="2">
    <location>
        <begin position="12"/>
        <end position="30"/>
    </location>
</feature>
<proteinExistence type="predicted"/>
<evidence type="ECO:0000256" key="2">
    <source>
        <dbReference type="SAM" id="Phobius"/>
    </source>
</evidence>
<keyword evidence="2" id="KW-1133">Transmembrane helix</keyword>
<feature type="domain" description="AsmA" evidence="3">
    <location>
        <begin position="18"/>
        <end position="240"/>
    </location>
</feature>
<dbReference type="InterPro" id="IPR052894">
    <property type="entry name" value="AsmA-related"/>
</dbReference>
<dbReference type="Proteomes" id="UP000823636">
    <property type="component" value="Unassembled WGS sequence"/>
</dbReference>
<dbReference type="GO" id="GO:0090313">
    <property type="term" value="P:regulation of protein targeting to membrane"/>
    <property type="evidence" value="ECO:0007669"/>
    <property type="project" value="TreeGrafter"/>
</dbReference>
<gene>
    <name evidence="4" type="ORF">IAC54_00080</name>
</gene>
<dbReference type="EMBL" id="JADIMW010000003">
    <property type="protein sequence ID" value="MBO8437284.1"/>
    <property type="molecule type" value="Genomic_DNA"/>
</dbReference>
<dbReference type="GO" id="GO:0005886">
    <property type="term" value="C:plasma membrane"/>
    <property type="evidence" value="ECO:0007669"/>
    <property type="project" value="TreeGrafter"/>
</dbReference>
<feature type="coiled-coil region" evidence="1">
    <location>
        <begin position="811"/>
        <end position="891"/>
    </location>
</feature>
<protein>
    <submittedName>
        <fullName evidence="4">AsmA family protein</fullName>
    </submittedName>
</protein>
<dbReference type="PANTHER" id="PTHR30441">
    <property type="entry name" value="DUF748 DOMAIN-CONTAINING PROTEIN"/>
    <property type="match status" value="1"/>
</dbReference>
<evidence type="ECO:0000256" key="1">
    <source>
        <dbReference type="SAM" id="Coils"/>
    </source>
</evidence>
<dbReference type="InterPro" id="IPR007844">
    <property type="entry name" value="AsmA"/>
</dbReference>
<keyword evidence="2" id="KW-0812">Transmembrane</keyword>
<accession>A0A9D9H650</accession>